<feature type="domain" description="Rapamycin-insensitive companion of mTOR" evidence="2">
    <location>
        <begin position="678"/>
        <end position="750"/>
    </location>
</feature>
<organism evidence="3">
    <name type="scientific">Schmidtea mediterranea</name>
    <name type="common">Freshwater planarian flatworm</name>
    <dbReference type="NCBI Taxonomy" id="79327"/>
    <lineage>
        <taxon>Eukaryota</taxon>
        <taxon>Metazoa</taxon>
        <taxon>Spiralia</taxon>
        <taxon>Lophotrochozoa</taxon>
        <taxon>Platyhelminthes</taxon>
        <taxon>Rhabditophora</taxon>
        <taxon>Seriata</taxon>
        <taxon>Tricladida</taxon>
        <taxon>Continenticola</taxon>
        <taxon>Geoplanoidea</taxon>
        <taxon>Dugesiidae</taxon>
        <taxon>Schmidtea</taxon>
    </lineage>
</organism>
<dbReference type="SMART" id="SM01310">
    <property type="entry name" value="RICTOR_V"/>
    <property type="match status" value="1"/>
</dbReference>
<dbReference type="PANTHER" id="PTHR13298:SF11">
    <property type="entry name" value="RAPAMYCIN-INSENSITIVE COMPANION OF MTOR"/>
    <property type="match status" value="1"/>
</dbReference>
<dbReference type="GO" id="GO:0051897">
    <property type="term" value="P:positive regulation of phosphatidylinositol 3-kinase/protein kinase B signal transduction"/>
    <property type="evidence" value="ECO:0007669"/>
    <property type="project" value="TreeGrafter"/>
</dbReference>
<dbReference type="InterPro" id="IPR016024">
    <property type="entry name" value="ARM-type_fold"/>
</dbReference>
<feature type="non-terminal residue" evidence="3">
    <location>
        <position position="1350"/>
    </location>
</feature>
<dbReference type="PANTHER" id="PTHR13298">
    <property type="entry name" value="CYTOSOLIC REGULATOR PIANISSIMO"/>
    <property type="match status" value="1"/>
</dbReference>
<dbReference type="InterPro" id="IPR029452">
    <property type="entry name" value="RICTOR_V"/>
</dbReference>
<feature type="domain" description="Rapamycin-insensitive companion of mTOR middle" evidence="1">
    <location>
        <begin position="237"/>
        <end position="480"/>
    </location>
</feature>
<dbReference type="Pfam" id="PF14668">
    <property type="entry name" value="RICTOR_V"/>
    <property type="match status" value="1"/>
</dbReference>
<evidence type="ECO:0000259" key="2">
    <source>
        <dbReference type="SMART" id="SM01310"/>
    </source>
</evidence>
<dbReference type="SMART" id="SM01307">
    <property type="entry name" value="RICTOR_M"/>
    <property type="match status" value="1"/>
</dbReference>
<dbReference type="GO" id="GO:0043539">
    <property type="term" value="F:protein serine/threonine kinase activator activity"/>
    <property type="evidence" value="ECO:0007669"/>
    <property type="project" value="TreeGrafter"/>
</dbReference>
<proteinExistence type="evidence at transcript level"/>
<protein>
    <submittedName>
        <fullName evidence="3">Rictor</fullName>
    </submittedName>
</protein>
<reference evidence="3" key="1">
    <citation type="journal article" date="2012" name="PLoS Genet.">
        <title>SMG-1 and mTORC1 Act Antagonistically to Regulate Response to Injury and Growth in Planarians.</title>
        <authorList>
            <person name="Gonzalez-Estevez C."/>
            <person name="Felix D.A."/>
            <person name="Smith M.D."/>
            <person name="Paps J."/>
            <person name="Morley S.J."/>
            <person name="James V."/>
            <person name="Sharp T.V."/>
            <person name="Aboobaker A.A."/>
        </authorList>
    </citation>
    <scope>NUCLEOTIDE SEQUENCE</scope>
</reference>
<sequence>GRILDLLFQLFNIYRPPNTCTDFVSSLESITEQSTGKNRPVWNLDDEFLALESAVADDNELISSRAGILLANISYKVSILFPADHPLSSKTNASVLFNNPKSQKALLWIHQVHQLLEHHQFEITPFLTYIIQQHPTINVNDYGVQSKRFLQPANIDEILDSCYLPYLGSANKPSQPSLSQQTSNKNYEFICLAEALQILEQDSITFREFNEIIHRNQKRIGALLDQIVRYSNIFESINEKAFYDSWDWDLLMVFGRSLVDSKPTLNIDKESLSRVIQVLMKFFTLKATAANSSYSGKNLSIAKFALLPLTWKHSTNAAFVITDIICYLVESSKESEISEELNEFLIGMYSNLKDCLLSIADEKYIQEIKDNFGFNKTYEACGIFTEYDLNYKCSSYLILAIGRMSVSDIGETILEKIGFVNLFKAFLDYSRSDALTKLILGSLDYTRPSLGRSLLSIAIRSDNLWTRRYSTKFLKVLLRAKVPFFSSWGVNFLMKQLHDCDRVVKQAAYEILMEASEDEAVVNNLIIESIATLHQDFFGHILFSRLLSLPSHFDKLQNKNGVYFFLDNWKKNYNTLYCQKVDEQLMQYFTNFEIVNHNSDDPDENRISNKIKCKPRDLILLCHPYGSISEHKAGMDILYKRGDLQECLVVIMDEWNRLRDGDIQNETHTSFLKVDEHELILRSSMLAICHIARSPWGLEFIIEMNIPLIVSRLTQFHPSFNVRGTGVLCLGLLGSTRKGADVLLNYDWLTLRSDRFDKWPLLLDAFHNVQQNRSKHRRQFQSTNELGNTLKKKSMFLDEFDKVNINSEQSSAVGYSVFAAPLASDEPIKKTNDPTFILNMKKFKIYSKSIDDSIIKSRCTTVTSSSSSTHISDGDHQQKLNKFIHHKRDFSGGSASLFNVNTEETSEAFTPHDVLGIATMRKLQTKFRNDLSQKNTSSVSSYYNNYNEPRCCDQMDQSLVGIFSNIRKTSSCVDKKSRKKKFSSFINPRSNLNRYRGLVLPINFNDLIMNIFKTPEERNAERSSYEKVQMWEVSNETGLSLENSIKESSVLEGKESVSLQKSRSITFEESSCVLDIALLGNESTLHYECEKADLNRYSNSKWSNLNPFKNSHDIWGMEMVVGKAIGLTLKAIVLFLKNDICKHIVGIALRLKLCKVPATAKTVPIVEKRMSVDKIKPTRSSSDEQNWAGKEIIFIRPRAITDIKEFEKLPKDNRHSGSIGYHVTHFRDAFLFIGDKLPKRIEQRNGLSYHSQDHCVHVYCQSEQVSEEVIEFRQKILKSVSLMLTISSKTKKTEMNLARLKSGQNQLFWIDPCLFSEICILMSLYSFSRLSRQYIQELFLSVPMNQNFNK</sequence>
<dbReference type="EMBL" id="JN815259">
    <property type="protein sequence ID" value="AFH08797.1"/>
    <property type="molecule type" value="mRNA"/>
</dbReference>
<dbReference type="SMART" id="SM01303">
    <property type="entry name" value="RasGEF_N_2"/>
    <property type="match status" value="1"/>
</dbReference>
<dbReference type="InterPro" id="IPR029453">
    <property type="entry name" value="Rictor_IV"/>
</dbReference>
<dbReference type="Pfam" id="PF14663">
    <property type="entry name" value="RasGEF_N_2"/>
    <property type="match status" value="1"/>
</dbReference>
<evidence type="ECO:0000313" key="3">
    <source>
        <dbReference type="EMBL" id="AFH08797.1"/>
    </source>
</evidence>
<dbReference type="GO" id="GO:0031932">
    <property type="term" value="C:TORC2 complex"/>
    <property type="evidence" value="ECO:0007669"/>
    <property type="project" value="InterPro"/>
</dbReference>
<dbReference type="InterPro" id="IPR029451">
    <property type="entry name" value="RICTOR_M"/>
</dbReference>
<name>H9XVZ8_SCHMD</name>
<dbReference type="InterPro" id="IPR028268">
    <property type="entry name" value="Pianissimo_fam"/>
</dbReference>
<dbReference type="SUPFAM" id="SSF48371">
    <property type="entry name" value="ARM repeat"/>
    <property type="match status" value="1"/>
</dbReference>
<feature type="non-terminal residue" evidence="3">
    <location>
        <position position="1"/>
    </location>
</feature>
<dbReference type="Pfam" id="PF14666">
    <property type="entry name" value="RICTOR_M"/>
    <property type="match status" value="1"/>
</dbReference>
<accession>H9XVZ8</accession>
<evidence type="ECO:0000259" key="1">
    <source>
        <dbReference type="SMART" id="SM01307"/>
    </source>
</evidence>
<dbReference type="GO" id="GO:0038203">
    <property type="term" value="P:TORC2 signaling"/>
    <property type="evidence" value="ECO:0007669"/>
    <property type="project" value="TreeGrafter"/>
</dbReference>